<evidence type="ECO:0000313" key="2">
    <source>
        <dbReference type="Proteomes" id="UP000037784"/>
    </source>
</evidence>
<reference evidence="1 2" key="1">
    <citation type="journal article" date="2015" name="Genome Announc.">
        <title>Draft Genome Sequence of a Heterotrophic Facultative Anaerobic Thermophilic Bacterium, Ardenticatena maritima Strain 110ST.</title>
        <authorList>
            <person name="Kawaichi S."/>
            <person name="Yoshida T."/>
            <person name="Sako Y."/>
            <person name="Nakamura R."/>
        </authorList>
    </citation>
    <scope>NUCLEOTIDE SEQUENCE [LARGE SCALE GENOMIC DNA]</scope>
    <source>
        <strain evidence="1 2">110S</strain>
    </source>
</reference>
<dbReference type="RefSeq" id="WP_060687164.1">
    <property type="nucleotide sequence ID" value="NZ_BBZA01000213.1"/>
</dbReference>
<comment type="caution">
    <text evidence="1">The sequence shown here is derived from an EMBL/GenBank/DDBJ whole genome shotgun (WGS) entry which is preliminary data.</text>
</comment>
<proteinExistence type="predicted"/>
<dbReference type="STRING" id="872965.SE16_02615"/>
<dbReference type="InterPro" id="IPR011747">
    <property type="entry name" value="CHP02241"/>
</dbReference>
<keyword evidence="2" id="KW-1185">Reference proteome</keyword>
<dbReference type="PANTHER" id="PTHR38009">
    <property type="entry name" value="CONSERVED HYPOTHETICAL PHAGE TAIL PROTEIN"/>
    <property type="match status" value="1"/>
</dbReference>
<reference evidence="2" key="2">
    <citation type="submission" date="2015-08" db="EMBL/GenBank/DDBJ databases">
        <title>Draft Genome Sequence of a Heterotrophic Facultative Anaerobic Bacterium Ardenticatena maritima Strain 110S.</title>
        <authorList>
            <person name="Kawaichi S."/>
            <person name="Yoshida T."/>
            <person name="Sako Y."/>
            <person name="Nakamura R."/>
        </authorList>
    </citation>
    <scope>NUCLEOTIDE SEQUENCE [LARGE SCALE GENOMIC DNA]</scope>
    <source>
        <strain evidence="2">110S</strain>
    </source>
</reference>
<dbReference type="PANTHER" id="PTHR38009:SF1">
    <property type="entry name" value="CONSERVED HYPOTHETICAL PHAGE TAIL PROTEIN"/>
    <property type="match status" value="1"/>
</dbReference>
<dbReference type="InterPro" id="IPR010667">
    <property type="entry name" value="Phage_T4_Gp19"/>
</dbReference>
<dbReference type="Proteomes" id="UP000037784">
    <property type="component" value="Unassembled WGS sequence"/>
</dbReference>
<evidence type="ECO:0008006" key="3">
    <source>
        <dbReference type="Google" id="ProtNLM"/>
    </source>
</evidence>
<accession>A0A0M8KAT3</accession>
<dbReference type="GO" id="GO:0005198">
    <property type="term" value="F:structural molecule activity"/>
    <property type="evidence" value="ECO:0007669"/>
    <property type="project" value="InterPro"/>
</dbReference>
<dbReference type="EMBL" id="BBZA01000213">
    <property type="protein sequence ID" value="GAP63949.1"/>
    <property type="molecule type" value="Genomic_DNA"/>
</dbReference>
<dbReference type="Pfam" id="PF06841">
    <property type="entry name" value="Phage_T4_gp19"/>
    <property type="match status" value="1"/>
</dbReference>
<gene>
    <name evidence="1" type="ORF">ARMA_2372</name>
</gene>
<dbReference type="NCBIfam" id="TIGR02241">
    <property type="entry name" value="conserved hypothetical phage tail region protein"/>
    <property type="match status" value="1"/>
</dbReference>
<protein>
    <recommendedName>
        <fullName evidence="3">Phage tail protein</fullName>
    </recommendedName>
</protein>
<dbReference type="AlphaFoldDB" id="A0A0M8KAT3"/>
<dbReference type="InParanoid" id="A0A0M8KAT3"/>
<sequence>MANKANETVMPPFTTFNFLVELNVAGRSSPLCSAAFAECSGLEMSMELKTIREGGNNTQPIHLQGKLSYGQLALKRGMTTTFDLWTWFEDVLQRKGDWWNVSAQVVMLGSNREPVATFVLTGCRPVQLRAPALNAKEGQIAIEEMTIAYETLRLEQ</sequence>
<evidence type="ECO:0000313" key="1">
    <source>
        <dbReference type="EMBL" id="GAP63949.1"/>
    </source>
</evidence>
<name>A0A0M8KAT3_9CHLR</name>
<organism evidence="1 2">
    <name type="scientific">Ardenticatena maritima</name>
    <dbReference type="NCBI Taxonomy" id="872965"/>
    <lineage>
        <taxon>Bacteria</taxon>
        <taxon>Bacillati</taxon>
        <taxon>Chloroflexota</taxon>
        <taxon>Ardenticatenia</taxon>
        <taxon>Ardenticatenales</taxon>
        <taxon>Ardenticatenaceae</taxon>
        <taxon>Ardenticatena</taxon>
    </lineage>
</organism>